<name>A0ACC2G130_DALPE</name>
<keyword evidence="2" id="KW-1185">Reference proteome</keyword>
<reference evidence="1" key="1">
    <citation type="submission" date="2021-05" db="EMBL/GenBank/DDBJ databases">
        <authorList>
            <person name="Pan Q."/>
            <person name="Jouanno E."/>
            <person name="Zahm M."/>
            <person name="Klopp C."/>
            <person name="Cabau C."/>
            <person name="Louis A."/>
            <person name="Berthelot C."/>
            <person name="Parey E."/>
            <person name="Roest Crollius H."/>
            <person name="Montfort J."/>
            <person name="Robinson-Rechavi M."/>
            <person name="Bouchez O."/>
            <person name="Lampietro C."/>
            <person name="Lopez Roques C."/>
            <person name="Donnadieu C."/>
            <person name="Postlethwait J."/>
            <person name="Bobe J."/>
            <person name="Dillon D."/>
            <person name="Chandos A."/>
            <person name="von Hippel F."/>
            <person name="Guiguen Y."/>
        </authorList>
    </citation>
    <scope>NUCLEOTIDE SEQUENCE</scope>
    <source>
        <strain evidence="1">YG-Jan2019</strain>
    </source>
</reference>
<comment type="caution">
    <text evidence="1">The sequence shown here is derived from an EMBL/GenBank/DDBJ whole genome shotgun (WGS) entry which is preliminary data.</text>
</comment>
<proteinExistence type="predicted"/>
<dbReference type="EMBL" id="CM055746">
    <property type="protein sequence ID" value="KAJ7997246.1"/>
    <property type="molecule type" value="Genomic_DNA"/>
</dbReference>
<protein>
    <submittedName>
        <fullName evidence="1">Uncharacterized protein</fullName>
    </submittedName>
</protein>
<sequence>MTWSLSPYINQGWKAAERVTSGSRRHADALAKDIASIFHMFITPAFERILLEMTGLEGSRKNGDNWKRKDEIDLRANVELLMLADVYGRQDEAICSLW</sequence>
<evidence type="ECO:0000313" key="1">
    <source>
        <dbReference type="EMBL" id="KAJ7997246.1"/>
    </source>
</evidence>
<accession>A0ACC2G130</accession>
<gene>
    <name evidence="1" type="ORF">DPEC_G00226980</name>
</gene>
<dbReference type="Proteomes" id="UP001157502">
    <property type="component" value="Chromosome 19"/>
</dbReference>
<organism evidence="1 2">
    <name type="scientific">Dallia pectoralis</name>
    <name type="common">Alaska blackfish</name>
    <dbReference type="NCBI Taxonomy" id="75939"/>
    <lineage>
        <taxon>Eukaryota</taxon>
        <taxon>Metazoa</taxon>
        <taxon>Chordata</taxon>
        <taxon>Craniata</taxon>
        <taxon>Vertebrata</taxon>
        <taxon>Euteleostomi</taxon>
        <taxon>Actinopterygii</taxon>
        <taxon>Neopterygii</taxon>
        <taxon>Teleostei</taxon>
        <taxon>Protacanthopterygii</taxon>
        <taxon>Esociformes</taxon>
        <taxon>Umbridae</taxon>
        <taxon>Dallia</taxon>
    </lineage>
</organism>
<evidence type="ECO:0000313" key="2">
    <source>
        <dbReference type="Proteomes" id="UP001157502"/>
    </source>
</evidence>